<dbReference type="Pfam" id="PF13193">
    <property type="entry name" value="AMP-binding_C"/>
    <property type="match status" value="1"/>
</dbReference>
<evidence type="ECO:0000256" key="1">
    <source>
        <dbReference type="ARBA" id="ARBA00006432"/>
    </source>
</evidence>
<dbReference type="PROSITE" id="PS00455">
    <property type="entry name" value="AMP_BINDING"/>
    <property type="match status" value="1"/>
</dbReference>
<evidence type="ECO:0000313" key="6">
    <source>
        <dbReference type="EMBL" id="KTR26227.1"/>
    </source>
</evidence>
<evidence type="ECO:0000313" key="10">
    <source>
        <dbReference type="Proteomes" id="UP001387110"/>
    </source>
</evidence>
<dbReference type="Pfam" id="PF00501">
    <property type="entry name" value="AMP-binding"/>
    <property type="match status" value="1"/>
</dbReference>
<dbReference type="PANTHER" id="PTHR43767:SF9">
    <property type="entry name" value="LONG-CHAIN-FATTY-ACID--COA LIGASE"/>
    <property type="match status" value="1"/>
</dbReference>
<evidence type="ECO:0000313" key="5">
    <source>
        <dbReference type="EMBL" id="KSU50371.1"/>
    </source>
</evidence>
<feature type="domain" description="AMP-dependent synthetase/ligase" evidence="3">
    <location>
        <begin position="29"/>
        <end position="413"/>
    </location>
</feature>
<dbReference type="Proteomes" id="UP001387110">
    <property type="component" value="Unassembled WGS sequence"/>
</dbReference>
<dbReference type="PANTHER" id="PTHR43767">
    <property type="entry name" value="LONG-CHAIN-FATTY-ACID--COA LIGASE"/>
    <property type="match status" value="1"/>
</dbReference>
<comment type="similarity">
    <text evidence="1">Belongs to the ATP-dependent AMP-binding enzyme family.</text>
</comment>
<accession>A0A0V8GJC5</accession>
<protein>
    <submittedName>
        <fullName evidence="7">AMP-binding protein</fullName>
    </submittedName>
    <submittedName>
        <fullName evidence="5">Long-chain fatty acid--CoA ligase</fullName>
    </submittedName>
</protein>
<dbReference type="FunFam" id="3.30.300.30:FF:000008">
    <property type="entry name" value="2,3-dihydroxybenzoate-AMP ligase"/>
    <property type="match status" value="1"/>
</dbReference>
<dbReference type="AlphaFoldDB" id="A0A0V8GJC5"/>
<reference evidence="6 9" key="2">
    <citation type="journal article" date="2016" name="Front. Microbiol.">
        <title>Genomic Resource of Rice Seed Associated Bacteria.</title>
        <authorList>
            <person name="Midha S."/>
            <person name="Bansal K."/>
            <person name="Sharma S."/>
            <person name="Kumar N."/>
            <person name="Patil P.P."/>
            <person name="Chaudhry V."/>
            <person name="Patil P.B."/>
        </authorList>
    </citation>
    <scope>NUCLEOTIDE SEQUENCE [LARGE SCALE GENOMIC DNA]</scope>
    <source>
        <strain evidence="6 9">RSA11</strain>
    </source>
</reference>
<dbReference type="OrthoDB" id="9803968at2"/>
<keyword evidence="10" id="KW-1185">Reference proteome</keyword>
<sequence>MESVWLSDYPEQVPASIDYRELPLYQALDEAATDFPEQRALSFLGKRMTFREVRDEARALGSLLQEHGLKKGDRVGLMLPNCPQYMISYYAVLYAGGIVVQVNPLYTDRELEQILVDSGAHLLVTLDLLYPKASRVKAATTLKTVVTTSIADYLPFPKNKLYPIKARKDNNIIIDTTGSIPFLSLRGYEPITPVAIQPKEDVAVLQYTGGTTGAPKGVMLTHFNLSANVEQIDKWFYKYNRGDGRKLLAVVPYFHVYGMTCNLNFGIFNAYEQIIVPKFDIEQVLKTIHKEKPNLFPGAPTMYVGLLNHPKLKKYDLSSIEACISGSAPLPVEVQEKFEALTGGRIVEGYGLSETSPVTHTNCIWDRRIPGTVGIPVPDTQAKIVQADGETPAAPGEIGEIIVTGPQVMKGYWKRPEDTQAVLRNGWLHTGDLGYIGEDHYFRIVDRKKDLIIASGFNIYPREVEEILYEHPAVKEAVVIGVPDVYRGETVKAFIVVKDEMTVTEEELDQFCRKQLASFKVPKQYEFRQELPKTFVGKILRRVLVEEERAKQLEESS</sequence>
<evidence type="ECO:0000313" key="9">
    <source>
        <dbReference type="Proteomes" id="UP000072605"/>
    </source>
</evidence>
<keyword evidence="2 5" id="KW-0436">Ligase</keyword>
<dbReference type="InterPro" id="IPR025110">
    <property type="entry name" value="AMP-bd_C"/>
</dbReference>
<dbReference type="InterPro" id="IPR000873">
    <property type="entry name" value="AMP-dep_synth/lig_dom"/>
</dbReference>
<dbReference type="RefSeq" id="WP_035396576.1">
    <property type="nucleotide sequence ID" value="NZ_FMYN01000001.1"/>
</dbReference>
<dbReference type="InterPro" id="IPR050237">
    <property type="entry name" value="ATP-dep_AMP-bd_enzyme"/>
</dbReference>
<reference evidence="7 10" key="3">
    <citation type="submission" date="2023-12" db="EMBL/GenBank/DDBJ databases">
        <authorList>
            <person name="Easwaran N."/>
            <person name="Lazarus H.P.S."/>
        </authorList>
    </citation>
    <scope>NUCLEOTIDE SEQUENCE [LARGE SCALE GENOMIC DNA]</scope>
    <source>
        <strain evidence="7 10">VIT-2023</strain>
    </source>
</reference>
<dbReference type="EMBL" id="JBAWKY010000001">
    <property type="protein sequence ID" value="MEI4461632.1"/>
    <property type="molecule type" value="Genomic_DNA"/>
</dbReference>
<proteinExistence type="inferred from homology"/>
<dbReference type="Gene3D" id="3.40.50.980">
    <property type="match status" value="2"/>
</dbReference>
<comment type="caution">
    <text evidence="5">The sequence shown here is derived from an EMBL/GenBank/DDBJ whole genome shotgun (WGS) entry which is preliminary data.</text>
</comment>
<name>A0A0V8GJC5_9BACL</name>
<dbReference type="Gene3D" id="2.30.38.10">
    <property type="entry name" value="Luciferase, Domain 3"/>
    <property type="match status" value="1"/>
</dbReference>
<dbReference type="EMBL" id="LNQL01000001">
    <property type="protein sequence ID" value="KSU50371.1"/>
    <property type="molecule type" value="Genomic_DNA"/>
</dbReference>
<evidence type="ECO:0000313" key="8">
    <source>
        <dbReference type="Proteomes" id="UP000053797"/>
    </source>
</evidence>
<evidence type="ECO:0000259" key="4">
    <source>
        <dbReference type="Pfam" id="PF13193"/>
    </source>
</evidence>
<dbReference type="Proteomes" id="UP000053797">
    <property type="component" value="Unassembled WGS sequence"/>
</dbReference>
<feature type="domain" description="AMP-binding enzyme C-terminal" evidence="4">
    <location>
        <begin position="463"/>
        <end position="538"/>
    </location>
</feature>
<gene>
    <name evidence="5" type="ORF">AS033_03040</name>
    <name evidence="6" type="ORF">RSA11_10980</name>
    <name evidence="7" type="ORF">SZL87_04225</name>
</gene>
<dbReference type="InterPro" id="IPR020845">
    <property type="entry name" value="AMP-binding_CS"/>
</dbReference>
<dbReference type="EMBL" id="LDQV01000025">
    <property type="protein sequence ID" value="KTR26227.1"/>
    <property type="molecule type" value="Genomic_DNA"/>
</dbReference>
<organism evidence="5 8">
    <name type="scientific">Exiguobacterium indicum</name>
    <dbReference type="NCBI Taxonomy" id="296995"/>
    <lineage>
        <taxon>Bacteria</taxon>
        <taxon>Bacillati</taxon>
        <taxon>Bacillota</taxon>
        <taxon>Bacilli</taxon>
        <taxon>Bacillales</taxon>
        <taxon>Bacillales Family XII. Incertae Sedis</taxon>
        <taxon>Exiguobacterium</taxon>
    </lineage>
</organism>
<dbReference type="CDD" id="cd05936">
    <property type="entry name" value="FC-FACS_FadD_like"/>
    <property type="match status" value="1"/>
</dbReference>
<evidence type="ECO:0000259" key="3">
    <source>
        <dbReference type="Pfam" id="PF00501"/>
    </source>
</evidence>
<evidence type="ECO:0000256" key="2">
    <source>
        <dbReference type="ARBA" id="ARBA00022598"/>
    </source>
</evidence>
<dbReference type="Proteomes" id="UP000072605">
    <property type="component" value="Unassembled WGS sequence"/>
</dbReference>
<dbReference type="InterPro" id="IPR045851">
    <property type="entry name" value="AMP-bd_C_sf"/>
</dbReference>
<evidence type="ECO:0000313" key="7">
    <source>
        <dbReference type="EMBL" id="MEI4461632.1"/>
    </source>
</evidence>
<dbReference type="GO" id="GO:0016877">
    <property type="term" value="F:ligase activity, forming carbon-sulfur bonds"/>
    <property type="evidence" value="ECO:0007669"/>
    <property type="project" value="UniProtKB-ARBA"/>
</dbReference>
<dbReference type="SUPFAM" id="SSF56801">
    <property type="entry name" value="Acetyl-CoA synthetase-like"/>
    <property type="match status" value="1"/>
</dbReference>
<reference evidence="5 8" key="1">
    <citation type="journal article" date="2015" name="Int. J. Syst. Evol. Microbiol.">
        <title>Exiguobacterium enclense sp. nov., isolated from sediment.</title>
        <authorList>
            <person name="Dastager S.G."/>
            <person name="Mawlankar R."/>
            <person name="Sonalkar V.V."/>
            <person name="Thorat M.N."/>
            <person name="Mual P."/>
            <person name="Verma A."/>
            <person name="Krishnamurthi S."/>
            <person name="Tang S.K."/>
            <person name="Li W.J."/>
        </authorList>
    </citation>
    <scope>NUCLEOTIDE SEQUENCE [LARGE SCALE GENOMIC DNA]</scope>
    <source>
        <strain evidence="5 8">NIO-1109</strain>
    </source>
</reference>
<dbReference type="Gene3D" id="3.30.300.30">
    <property type="match status" value="1"/>
</dbReference>